<dbReference type="EMBL" id="JARBHB010000017">
    <property type="protein sequence ID" value="KAJ8865986.1"/>
    <property type="molecule type" value="Genomic_DNA"/>
</dbReference>
<evidence type="ECO:0000313" key="1">
    <source>
        <dbReference type="EMBL" id="KAJ8865986.1"/>
    </source>
</evidence>
<sequence length="109" mass="12548">MPGMVGTGGVTGLGARFMMRLQFGRGQAMRWEELLHINRQLQGHRTYFFPGGIKVHIPLKPGCCPVYKTYQKVPLSLKPRVEAEFVRLEQEGNHKYITHAVYARRLCQY</sequence>
<gene>
    <name evidence="1" type="ORF">PR048_033510</name>
</gene>
<keyword evidence="2" id="KW-1185">Reference proteome</keyword>
<accession>A0ABQ9G0H6</accession>
<reference evidence="1 2" key="1">
    <citation type="submission" date="2023-02" db="EMBL/GenBank/DDBJ databases">
        <title>LHISI_Scaffold_Assembly.</title>
        <authorList>
            <person name="Stuart O.P."/>
            <person name="Cleave R."/>
            <person name="Magrath M.J.L."/>
            <person name="Mikheyev A.S."/>
        </authorList>
    </citation>
    <scope>NUCLEOTIDE SEQUENCE [LARGE SCALE GENOMIC DNA]</scope>
    <source>
        <strain evidence="1">Daus_M_001</strain>
        <tissue evidence="1">Leg muscle</tissue>
    </source>
</reference>
<protein>
    <submittedName>
        <fullName evidence="1">Uncharacterized protein</fullName>
    </submittedName>
</protein>
<name>A0ABQ9G0H6_9NEOP</name>
<proteinExistence type="predicted"/>
<dbReference type="Proteomes" id="UP001159363">
    <property type="component" value="Chromosome 16"/>
</dbReference>
<comment type="caution">
    <text evidence="1">The sequence shown here is derived from an EMBL/GenBank/DDBJ whole genome shotgun (WGS) entry which is preliminary data.</text>
</comment>
<organism evidence="1 2">
    <name type="scientific">Dryococelus australis</name>
    <dbReference type="NCBI Taxonomy" id="614101"/>
    <lineage>
        <taxon>Eukaryota</taxon>
        <taxon>Metazoa</taxon>
        <taxon>Ecdysozoa</taxon>
        <taxon>Arthropoda</taxon>
        <taxon>Hexapoda</taxon>
        <taxon>Insecta</taxon>
        <taxon>Pterygota</taxon>
        <taxon>Neoptera</taxon>
        <taxon>Polyneoptera</taxon>
        <taxon>Phasmatodea</taxon>
        <taxon>Verophasmatodea</taxon>
        <taxon>Anareolatae</taxon>
        <taxon>Phasmatidae</taxon>
        <taxon>Eurycanthinae</taxon>
        <taxon>Dryococelus</taxon>
    </lineage>
</organism>
<evidence type="ECO:0000313" key="2">
    <source>
        <dbReference type="Proteomes" id="UP001159363"/>
    </source>
</evidence>